<dbReference type="SUPFAM" id="SSF46785">
    <property type="entry name" value="Winged helix' DNA-binding domain"/>
    <property type="match status" value="1"/>
</dbReference>
<feature type="binding site" evidence="1">
    <location>
        <position position="145"/>
    </location>
    <ligand>
        <name>Ni(2+)</name>
        <dbReference type="ChEBI" id="CHEBI:49786"/>
    </ligand>
</feature>
<dbReference type="InterPro" id="IPR013196">
    <property type="entry name" value="HTH_11"/>
</dbReference>
<feature type="binding site" evidence="1">
    <location>
        <position position="86"/>
    </location>
    <ligand>
        <name>Ni(2+)</name>
        <dbReference type="ChEBI" id="CHEBI:49786"/>
    </ligand>
</feature>
<keyword evidence="1" id="KW-0479">Metal-binding</keyword>
<dbReference type="STRING" id="1123243.SAMN02745190_01154"/>
<evidence type="ECO:0000259" key="3">
    <source>
        <dbReference type="Pfam" id="PF08279"/>
    </source>
</evidence>
<keyword evidence="1" id="KW-0533">Nickel</keyword>
<dbReference type="Gene3D" id="1.10.10.10">
    <property type="entry name" value="Winged helix-like DNA-binding domain superfamily/Winged helix DNA-binding domain"/>
    <property type="match status" value="1"/>
</dbReference>
<accession>A0A1M4W9Q2</accession>
<evidence type="ECO:0000313" key="4">
    <source>
        <dbReference type="EMBL" id="SHE77939.1"/>
    </source>
</evidence>
<dbReference type="Pfam" id="PF08279">
    <property type="entry name" value="HTH_11"/>
    <property type="match status" value="1"/>
</dbReference>
<dbReference type="InterPro" id="IPR026043">
    <property type="entry name" value="NadR"/>
</dbReference>
<evidence type="ECO:0000256" key="1">
    <source>
        <dbReference type="PIRSR" id="PIRSR037847-1"/>
    </source>
</evidence>
<name>A0A1M4W9Q2_9FIRM</name>
<feature type="domain" description="3H" evidence="2">
    <location>
        <begin position="74"/>
        <end position="170"/>
    </location>
</feature>
<feature type="domain" description="Helix-turn-helix type 11" evidence="3">
    <location>
        <begin position="6"/>
        <end position="59"/>
    </location>
</feature>
<dbReference type="Proteomes" id="UP000184404">
    <property type="component" value="Unassembled WGS sequence"/>
</dbReference>
<evidence type="ECO:0008006" key="6">
    <source>
        <dbReference type="Google" id="ProtNLM"/>
    </source>
</evidence>
<dbReference type="InterPro" id="IPR004173">
    <property type="entry name" value="3H_domain"/>
</dbReference>
<dbReference type="GO" id="GO:0046872">
    <property type="term" value="F:metal ion binding"/>
    <property type="evidence" value="ECO:0007669"/>
    <property type="project" value="UniProtKB-KW"/>
</dbReference>
<dbReference type="SUPFAM" id="SSF75500">
    <property type="entry name" value="Putative transcriptional regulator TM1602, C-terminal domain"/>
    <property type="match status" value="1"/>
</dbReference>
<protein>
    <recommendedName>
        <fullName evidence="6">Transcription repressor NadR</fullName>
    </recommendedName>
</protein>
<feature type="binding site" evidence="1">
    <location>
        <position position="78"/>
    </location>
    <ligand>
        <name>Ni(2+)</name>
        <dbReference type="ChEBI" id="CHEBI:49786"/>
    </ligand>
</feature>
<dbReference type="AlphaFoldDB" id="A0A1M4W9Q2"/>
<dbReference type="OrthoDB" id="9792661at2"/>
<keyword evidence="5" id="KW-1185">Reference proteome</keyword>
<dbReference type="RefSeq" id="WP_072935235.1">
    <property type="nucleotide sequence ID" value="NZ_FQUG01000004.1"/>
</dbReference>
<dbReference type="Pfam" id="PF02829">
    <property type="entry name" value="3H"/>
    <property type="match status" value="1"/>
</dbReference>
<evidence type="ECO:0000259" key="2">
    <source>
        <dbReference type="Pfam" id="PF02829"/>
    </source>
</evidence>
<dbReference type="PIRSF" id="PIRSF037847">
    <property type="entry name" value="NiaR"/>
    <property type="match status" value="1"/>
</dbReference>
<sequence>MRTEERRNKVLQSLQNSKEPLTGTQLAAEYGVSRQIIVGDISILRAMGTPIYATPRGYILPEKKQSKGTVIATITCRHDGRDMRRELETIVDEGACVRDVIVEHPVYGEIHGHLMLSSRHDIDVFIEKMEQSKAKPLLDVSSGVHLHTLEVPDTEALNRIVEKLKKLGILAEGGQV</sequence>
<organism evidence="4 5">
    <name type="scientific">Schwartzia succinivorans DSM 10502</name>
    <dbReference type="NCBI Taxonomy" id="1123243"/>
    <lineage>
        <taxon>Bacteria</taxon>
        <taxon>Bacillati</taxon>
        <taxon>Bacillota</taxon>
        <taxon>Negativicutes</taxon>
        <taxon>Selenomonadales</taxon>
        <taxon>Selenomonadaceae</taxon>
        <taxon>Schwartzia</taxon>
    </lineage>
</organism>
<reference evidence="4 5" key="1">
    <citation type="submission" date="2016-11" db="EMBL/GenBank/DDBJ databases">
        <authorList>
            <person name="Jaros S."/>
            <person name="Januszkiewicz K."/>
            <person name="Wedrychowicz H."/>
        </authorList>
    </citation>
    <scope>NUCLEOTIDE SEQUENCE [LARGE SCALE GENOMIC DNA]</scope>
    <source>
        <strain evidence="4 5">DSM 10502</strain>
    </source>
</reference>
<feature type="binding site" evidence="1">
    <location>
        <position position="147"/>
    </location>
    <ligand>
        <name>Ni(2+)</name>
        <dbReference type="ChEBI" id="CHEBI:49786"/>
    </ligand>
</feature>
<dbReference type="PANTHER" id="PTHR40068:SF1">
    <property type="entry name" value="TRANSCRIPTION REPRESSOR NIAR-RELATED"/>
    <property type="match status" value="1"/>
</dbReference>
<dbReference type="PANTHER" id="PTHR40068">
    <property type="entry name" value="TRANSCRIPTION REPRESSOR NIAR-RELATED"/>
    <property type="match status" value="1"/>
</dbReference>
<dbReference type="InterPro" id="IPR036390">
    <property type="entry name" value="WH_DNA-bd_sf"/>
</dbReference>
<dbReference type="Gene3D" id="3.30.1340.20">
    <property type="entry name" value="3H domain"/>
    <property type="match status" value="1"/>
</dbReference>
<dbReference type="EMBL" id="FQUG01000004">
    <property type="protein sequence ID" value="SHE77939.1"/>
    <property type="molecule type" value="Genomic_DNA"/>
</dbReference>
<dbReference type="InterPro" id="IPR035922">
    <property type="entry name" value="3H_dom_sf"/>
</dbReference>
<dbReference type="InterPro" id="IPR036388">
    <property type="entry name" value="WH-like_DNA-bd_sf"/>
</dbReference>
<proteinExistence type="predicted"/>
<evidence type="ECO:0000313" key="5">
    <source>
        <dbReference type="Proteomes" id="UP000184404"/>
    </source>
</evidence>
<gene>
    <name evidence="4" type="ORF">SAMN02745190_01154</name>
</gene>